<dbReference type="InterPro" id="IPR003593">
    <property type="entry name" value="AAA+_ATPase"/>
</dbReference>
<keyword evidence="12" id="KW-0342">GTP-binding</keyword>
<evidence type="ECO:0000256" key="12">
    <source>
        <dbReference type="ARBA" id="ARBA00023134"/>
    </source>
</evidence>
<evidence type="ECO:0000256" key="13">
    <source>
        <dbReference type="ARBA" id="ARBA00056809"/>
    </source>
</evidence>
<dbReference type="Gene3D" id="3.40.50.300">
    <property type="entry name" value="P-loop containing nucleotide triphosphate hydrolases"/>
    <property type="match status" value="3"/>
</dbReference>
<evidence type="ECO:0000256" key="5">
    <source>
        <dbReference type="ARBA" id="ARBA00008535"/>
    </source>
</evidence>
<dbReference type="PROSITE" id="PS51720">
    <property type="entry name" value="G_AIG1"/>
    <property type="match status" value="3"/>
</dbReference>
<dbReference type="CDD" id="cd01852">
    <property type="entry name" value="AIG1"/>
    <property type="match status" value="1"/>
</dbReference>
<comment type="subcellular location">
    <subcellularLocation>
        <location evidence="3">Cytoplasm</location>
        <location evidence="3">Cytosol</location>
    </subcellularLocation>
    <subcellularLocation>
        <location evidence="2">Endoplasmic reticulum</location>
    </subcellularLocation>
    <subcellularLocation>
        <location evidence="4">Golgi apparatus</location>
    </subcellularLocation>
    <subcellularLocation>
        <location evidence="1">Mitochondrion</location>
    </subcellularLocation>
</comment>
<dbReference type="OrthoDB" id="8954335at2759"/>
<dbReference type="InParanoid" id="A0A6P6E8U5"/>
<dbReference type="PANTHER" id="PTHR10903">
    <property type="entry name" value="GTPASE, IMAP FAMILY MEMBER-RELATED"/>
    <property type="match status" value="1"/>
</dbReference>
<evidence type="ECO:0000256" key="16">
    <source>
        <dbReference type="SAM" id="Coils"/>
    </source>
</evidence>
<dbReference type="InterPro" id="IPR027417">
    <property type="entry name" value="P-loop_NTPase"/>
</dbReference>
<dbReference type="FunCoup" id="A0A6P6E8U5">
    <property type="interactions" value="470"/>
</dbReference>
<keyword evidence="8" id="KW-0547">Nucleotide-binding</keyword>
<comment type="similarity">
    <text evidence="5">Belongs to the TRAFAC class TrmE-Era-EngA-EngB-Septin-like GTPase superfamily. AIG1/Toc34/Toc159-like paraseptin GTPase family. IAN subfamily.</text>
</comment>
<dbReference type="Proteomes" id="UP000515203">
    <property type="component" value="Unplaced"/>
</dbReference>
<dbReference type="AlphaFoldDB" id="A0A6P6E8U5"/>
<evidence type="ECO:0000256" key="7">
    <source>
        <dbReference type="ARBA" id="ARBA00022737"/>
    </source>
</evidence>
<dbReference type="InterPro" id="IPR006703">
    <property type="entry name" value="G_AIG1"/>
</dbReference>
<feature type="region of interest" description="Disordered" evidence="17">
    <location>
        <begin position="1"/>
        <end position="37"/>
    </location>
</feature>
<evidence type="ECO:0000256" key="2">
    <source>
        <dbReference type="ARBA" id="ARBA00004240"/>
    </source>
</evidence>
<evidence type="ECO:0000256" key="15">
    <source>
        <dbReference type="ARBA" id="ARBA00077278"/>
    </source>
</evidence>
<feature type="domain" description="AIG1-type G" evidence="18">
    <location>
        <begin position="42"/>
        <end position="240"/>
    </location>
</feature>
<evidence type="ECO:0000313" key="20">
    <source>
        <dbReference type="RefSeq" id="XP_023568512.1"/>
    </source>
</evidence>
<comment type="function">
    <text evidence="13">Exerts an anti-apoptotic effect in the immune system and is involved in responses to infections.</text>
</comment>
<dbReference type="PANTHER" id="PTHR10903:SF170">
    <property type="entry name" value="GTPASE IMAP FAMILY MEMBER 7"/>
    <property type="match status" value="1"/>
</dbReference>
<dbReference type="SMART" id="SM00382">
    <property type="entry name" value="AAA"/>
    <property type="match status" value="3"/>
</dbReference>
<dbReference type="SUPFAM" id="SSF52540">
    <property type="entry name" value="P-loop containing nucleoside triphosphate hydrolases"/>
    <property type="match status" value="3"/>
</dbReference>
<evidence type="ECO:0000256" key="3">
    <source>
        <dbReference type="ARBA" id="ARBA00004514"/>
    </source>
</evidence>
<evidence type="ECO:0000256" key="11">
    <source>
        <dbReference type="ARBA" id="ARBA00023128"/>
    </source>
</evidence>
<evidence type="ECO:0000256" key="14">
    <source>
        <dbReference type="ARBA" id="ARBA00073539"/>
    </source>
</evidence>
<keyword evidence="7" id="KW-0677">Repeat</keyword>
<dbReference type="GO" id="GO:0005794">
    <property type="term" value="C:Golgi apparatus"/>
    <property type="evidence" value="ECO:0007669"/>
    <property type="project" value="UniProtKB-SubCell"/>
</dbReference>
<evidence type="ECO:0000256" key="17">
    <source>
        <dbReference type="SAM" id="MobiDB-lite"/>
    </source>
</evidence>
<dbReference type="GO" id="GO:0005525">
    <property type="term" value="F:GTP binding"/>
    <property type="evidence" value="ECO:0007669"/>
    <property type="project" value="UniProtKB-KW"/>
</dbReference>
<reference evidence="20" key="1">
    <citation type="submission" date="2025-08" db="UniProtKB">
        <authorList>
            <consortium name="RefSeq"/>
        </authorList>
    </citation>
    <scope>IDENTIFICATION</scope>
</reference>
<keyword evidence="16" id="KW-0175">Coiled coil</keyword>
<dbReference type="FunFam" id="3.40.50.300:FF:000366">
    <property type="entry name" value="GTPase, IMAP family member 2"/>
    <property type="match status" value="1"/>
</dbReference>
<evidence type="ECO:0000256" key="6">
    <source>
        <dbReference type="ARBA" id="ARBA00022490"/>
    </source>
</evidence>
<name>A0A6P6E8U5_OCTDE</name>
<evidence type="ECO:0000256" key="10">
    <source>
        <dbReference type="ARBA" id="ARBA00023034"/>
    </source>
</evidence>
<sequence length="818" mass="90759">MEGQDGAKCEGLETPGGQGTDLRHSRSCPQGSPSLSEKGCCVSHLRLLLLGKQGAGKSATGNTILGRAAFASGFGSEHKTVRCQRASAAVLGRQVVVIDTPDIFSLAPAEARPAHMDLCLALAAPSVHALLVVVPIGNYTAEDERTFRGIRQELGAEASRHVLTVFTRKEELGGDSLQDYLESQEFLKAAVGSDERRYCAVDNKADKGEWAAQVSQLLSKVEHLVESEGPWRVRPRAQGLGFQDCVKGADRQEADARCETLNIVLVGRSGTGKSATGNTLLGRQVFPSKLHSQPVTETCLRGRTTLHGQDIVVVDTPSFLSGVKKERSWVEGEVQRCLFLCEKGAKIFVVVLQLGHFTQEDERAVSNLESLFGEDAVRRVIVLFTREEDLKGEKIEDYVENTDNKALRRLIKKHNWPVCAFNNRGTDQVRKAQVKDLLKKANDLSKSQEGSRYPFAWYTVRHLIKNVQKKYGYETFIRPFKTEFKPAPDSRSTTLDPRPGVLGECSPRPQRAFPAPPGLCTAPRSPCVNMAGQQDSALRIVLVGKTGSGKSATANTILGKQAFCSKVSAQAVTKSCQTQTRKWNGKDLLVVDTPGLFDTKEKLATTCREISRCVVASCPGPHAIILVIQLGRYTEEEQNTVTLIKAVFGTEAMKHMMVLFTRKDELDGGSLSEFLEDAEVNLKSIIEECGDRKFAVNNKADAAEKEAQVQQLMELIEEMVRENGGAHFSQNIYKDVENMKHKVKLQIESYTEELENEIKTIQDRNKSEQEKKKDIEVATMNYDTKIKNAKEKAEEHVFEYVFNKIHSILSNIWRTFWK</sequence>
<evidence type="ECO:0000259" key="18">
    <source>
        <dbReference type="PROSITE" id="PS51720"/>
    </source>
</evidence>
<keyword evidence="9" id="KW-0256">Endoplasmic reticulum</keyword>
<dbReference type="FunFam" id="3.40.50.300:FF:000536">
    <property type="entry name" value="GTPase IMAP family member 8"/>
    <property type="match status" value="2"/>
</dbReference>
<keyword evidence="10" id="KW-0333">Golgi apparatus</keyword>
<proteinExistence type="inferred from homology"/>
<gene>
    <name evidence="20" type="primary">LOC101589243</name>
</gene>
<feature type="coiled-coil region" evidence="16">
    <location>
        <begin position="702"/>
        <end position="778"/>
    </location>
</feature>
<feature type="compositionally biased region" description="Basic and acidic residues" evidence="17">
    <location>
        <begin position="1"/>
        <end position="11"/>
    </location>
</feature>
<dbReference type="InterPro" id="IPR045058">
    <property type="entry name" value="GIMA/IAN/Toc"/>
</dbReference>
<dbReference type="GO" id="GO:0005829">
    <property type="term" value="C:cytosol"/>
    <property type="evidence" value="ECO:0007669"/>
    <property type="project" value="UniProtKB-SubCell"/>
</dbReference>
<protein>
    <recommendedName>
        <fullName evidence="14">GTPase IMAP family member 8</fullName>
    </recommendedName>
    <alternativeName>
        <fullName evidence="15">Immune-associated nucleotide-binding protein 9</fullName>
    </alternativeName>
</protein>
<keyword evidence="11" id="KW-0496">Mitochondrion</keyword>
<evidence type="ECO:0000256" key="4">
    <source>
        <dbReference type="ARBA" id="ARBA00004555"/>
    </source>
</evidence>
<feature type="domain" description="AIG1-type G" evidence="18">
    <location>
        <begin position="258"/>
        <end position="462"/>
    </location>
</feature>
<evidence type="ECO:0000256" key="1">
    <source>
        <dbReference type="ARBA" id="ARBA00004173"/>
    </source>
</evidence>
<evidence type="ECO:0000313" key="19">
    <source>
        <dbReference type="Proteomes" id="UP000515203"/>
    </source>
</evidence>
<organism evidence="19 20">
    <name type="scientific">Octodon degus</name>
    <name type="common">Degu</name>
    <name type="synonym">Sciurus degus</name>
    <dbReference type="NCBI Taxonomy" id="10160"/>
    <lineage>
        <taxon>Eukaryota</taxon>
        <taxon>Metazoa</taxon>
        <taxon>Chordata</taxon>
        <taxon>Craniata</taxon>
        <taxon>Vertebrata</taxon>
        <taxon>Euteleostomi</taxon>
        <taxon>Mammalia</taxon>
        <taxon>Eutheria</taxon>
        <taxon>Euarchontoglires</taxon>
        <taxon>Glires</taxon>
        <taxon>Rodentia</taxon>
        <taxon>Hystricomorpha</taxon>
        <taxon>Octodontidae</taxon>
        <taxon>Octodon</taxon>
    </lineage>
</organism>
<dbReference type="GeneID" id="101589243"/>
<dbReference type="GO" id="GO:0005783">
    <property type="term" value="C:endoplasmic reticulum"/>
    <property type="evidence" value="ECO:0007669"/>
    <property type="project" value="UniProtKB-SubCell"/>
</dbReference>
<dbReference type="GO" id="GO:0005739">
    <property type="term" value="C:mitochondrion"/>
    <property type="evidence" value="ECO:0007669"/>
    <property type="project" value="UniProtKB-SubCell"/>
</dbReference>
<dbReference type="RefSeq" id="XP_023568512.1">
    <property type="nucleotide sequence ID" value="XM_023712744.1"/>
</dbReference>
<feature type="domain" description="AIG1-type G" evidence="18">
    <location>
        <begin position="535"/>
        <end position="737"/>
    </location>
</feature>
<keyword evidence="19" id="KW-1185">Reference proteome</keyword>
<evidence type="ECO:0000256" key="8">
    <source>
        <dbReference type="ARBA" id="ARBA00022741"/>
    </source>
</evidence>
<evidence type="ECO:0000256" key="9">
    <source>
        <dbReference type="ARBA" id="ARBA00022824"/>
    </source>
</evidence>
<dbReference type="Pfam" id="PF04548">
    <property type="entry name" value="AIG1"/>
    <property type="match status" value="3"/>
</dbReference>
<keyword evidence="6" id="KW-0963">Cytoplasm</keyword>
<accession>A0A6P6E8U5</accession>